<evidence type="ECO:0000313" key="3">
    <source>
        <dbReference type="Proteomes" id="UP001204376"/>
    </source>
</evidence>
<keyword evidence="1" id="KW-0472">Membrane</keyword>
<dbReference type="InterPro" id="IPR057695">
    <property type="entry name" value="DUF7935"/>
</dbReference>
<dbReference type="Proteomes" id="UP001204376">
    <property type="component" value="Unassembled WGS sequence"/>
</dbReference>
<dbReference type="Pfam" id="PF25589">
    <property type="entry name" value="DUF7935"/>
    <property type="match status" value="1"/>
</dbReference>
<accession>A0ABT1T651</accession>
<sequence>MILYNYLLDILKYTVAGIGIIYIAFYLFKPYLDKGQNLQALELKKAISGQTLPLRLQAYERLILFIDRINPSNLLIRLNGNGYSAAELHSIIITEVRTEYQHNVTQQIYVSSQAWAVVKRTKDDTINLVNNAIKAMPENATGLDFGRVLLTHLSKLEEDPYDIATNLVRKDLEHIF</sequence>
<dbReference type="RefSeq" id="WP_256540237.1">
    <property type="nucleotide sequence ID" value="NZ_JANHOH010000005.1"/>
</dbReference>
<keyword evidence="3" id="KW-1185">Reference proteome</keyword>
<organism evidence="2 3">
    <name type="scientific">Mucilaginibacter aquariorum</name>
    <dbReference type="NCBI Taxonomy" id="2967225"/>
    <lineage>
        <taxon>Bacteria</taxon>
        <taxon>Pseudomonadati</taxon>
        <taxon>Bacteroidota</taxon>
        <taxon>Sphingobacteriia</taxon>
        <taxon>Sphingobacteriales</taxon>
        <taxon>Sphingobacteriaceae</taxon>
        <taxon>Mucilaginibacter</taxon>
    </lineage>
</organism>
<feature type="transmembrane region" description="Helical" evidence="1">
    <location>
        <begin position="6"/>
        <end position="28"/>
    </location>
</feature>
<keyword evidence="1" id="KW-0812">Transmembrane</keyword>
<evidence type="ECO:0000256" key="1">
    <source>
        <dbReference type="SAM" id="Phobius"/>
    </source>
</evidence>
<reference evidence="2 3" key="1">
    <citation type="submission" date="2022-07" db="EMBL/GenBank/DDBJ databases">
        <title>Mucilaginibacter sp. JC4.</title>
        <authorList>
            <person name="Le V."/>
            <person name="Ko S.-R."/>
            <person name="Ahn C.-Y."/>
            <person name="Oh H.-M."/>
        </authorList>
    </citation>
    <scope>NUCLEOTIDE SEQUENCE [LARGE SCALE GENOMIC DNA]</scope>
    <source>
        <strain evidence="2 3">JC4</strain>
    </source>
</reference>
<gene>
    <name evidence="2" type="ORF">NPE20_18870</name>
</gene>
<comment type="caution">
    <text evidence="2">The sequence shown here is derived from an EMBL/GenBank/DDBJ whole genome shotgun (WGS) entry which is preliminary data.</text>
</comment>
<proteinExistence type="predicted"/>
<protein>
    <submittedName>
        <fullName evidence="2">Uncharacterized protein</fullName>
    </submittedName>
</protein>
<dbReference type="EMBL" id="JANHOH010000005">
    <property type="protein sequence ID" value="MCQ6960049.1"/>
    <property type="molecule type" value="Genomic_DNA"/>
</dbReference>
<evidence type="ECO:0000313" key="2">
    <source>
        <dbReference type="EMBL" id="MCQ6960049.1"/>
    </source>
</evidence>
<keyword evidence="1" id="KW-1133">Transmembrane helix</keyword>
<name>A0ABT1T651_9SPHI</name>